<name>A0ABX1BPM9_9ACTN</name>
<evidence type="ECO:0000313" key="3">
    <source>
        <dbReference type="EMBL" id="NJP98375.1"/>
    </source>
</evidence>
<evidence type="ECO:0000256" key="1">
    <source>
        <dbReference type="SAM" id="MobiDB-lite"/>
    </source>
</evidence>
<sequence length="139" mass="14241">MSRKTTIRPALIALLAAAAAALPPTAAAARTQPAASHHLAADPGPGEAASKTHQCGQIGLSIEARSADDKEGACETARKVAKEAIEGSAPGPSGGLNGLTVQVDGQTWSCQDRQSDEDVNPHTLCANTSRESEQVLLYS</sequence>
<keyword evidence="2" id="KW-0732">Signal</keyword>
<protein>
    <recommendedName>
        <fullName evidence="5">Subtilisin inhibitor domain-containing protein</fullName>
    </recommendedName>
</protein>
<feature type="chain" id="PRO_5047111384" description="Subtilisin inhibitor domain-containing protein" evidence="2">
    <location>
        <begin position="29"/>
        <end position="139"/>
    </location>
</feature>
<feature type="signal peptide" evidence="2">
    <location>
        <begin position="1"/>
        <end position="28"/>
    </location>
</feature>
<reference evidence="3 4" key="1">
    <citation type="submission" date="2020-03" db="EMBL/GenBank/DDBJ databases">
        <title>WGS of actinomycetes isolated from Thailand.</title>
        <authorList>
            <person name="Thawai C."/>
        </authorList>
    </citation>
    <scope>NUCLEOTIDE SEQUENCE [LARGE SCALE GENOMIC DNA]</scope>
    <source>
        <strain evidence="3 4">FMUSA5-5</strain>
    </source>
</reference>
<evidence type="ECO:0008006" key="5">
    <source>
        <dbReference type="Google" id="ProtNLM"/>
    </source>
</evidence>
<evidence type="ECO:0000256" key="2">
    <source>
        <dbReference type="SAM" id="SignalP"/>
    </source>
</evidence>
<accession>A0ABX1BPM9</accession>
<evidence type="ECO:0000313" key="4">
    <source>
        <dbReference type="Proteomes" id="UP000696294"/>
    </source>
</evidence>
<gene>
    <name evidence="3" type="ORF">HCN51_54665</name>
</gene>
<dbReference type="Proteomes" id="UP000696294">
    <property type="component" value="Unassembled WGS sequence"/>
</dbReference>
<comment type="caution">
    <text evidence="3">The sequence shown here is derived from an EMBL/GenBank/DDBJ whole genome shotgun (WGS) entry which is preliminary data.</text>
</comment>
<dbReference type="RefSeq" id="WP_168021695.1">
    <property type="nucleotide sequence ID" value="NZ_JAATEP010000090.1"/>
</dbReference>
<keyword evidence="4" id="KW-1185">Reference proteome</keyword>
<organism evidence="3 4">
    <name type="scientific">Nonomuraea composti</name>
    <dbReference type="NCBI Taxonomy" id="2720023"/>
    <lineage>
        <taxon>Bacteria</taxon>
        <taxon>Bacillati</taxon>
        <taxon>Actinomycetota</taxon>
        <taxon>Actinomycetes</taxon>
        <taxon>Streptosporangiales</taxon>
        <taxon>Streptosporangiaceae</taxon>
        <taxon>Nonomuraea</taxon>
    </lineage>
</organism>
<feature type="region of interest" description="Disordered" evidence="1">
    <location>
        <begin position="29"/>
        <end position="54"/>
    </location>
</feature>
<dbReference type="EMBL" id="JAATEP010000090">
    <property type="protein sequence ID" value="NJP98375.1"/>
    <property type="molecule type" value="Genomic_DNA"/>
</dbReference>
<proteinExistence type="predicted"/>